<evidence type="ECO:0000256" key="9">
    <source>
        <dbReference type="ARBA" id="ARBA00022825"/>
    </source>
</evidence>
<reference evidence="13" key="1">
    <citation type="submission" date="2017-02" db="EMBL/GenBank/DDBJ databases">
        <authorList>
            <person name="Varghese N."/>
            <person name="Submissions S."/>
        </authorList>
    </citation>
    <scope>NUCLEOTIDE SEQUENCE [LARGE SCALE GENOMIC DNA]</scope>
    <source>
        <strain evidence="13">ATCC 51356</strain>
    </source>
</reference>
<organism evidence="12 13">
    <name type="scientific">Porphyromonas circumdentaria</name>
    <dbReference type="NCBI Taxonomy" id="29524"/>
    <lineage>
        <taxon>Bacteria</taxon>
        <taxon>Pseudomonadati</taxon>
        <taxon>Bacteroidota</taxon>
        <taxon>Bacteroidia</taxon>
        <taxon>Bacteroidales</taxon>
        <taxon>Porphyromonadaceae</taxon>
        <taxon>Porphyromonas</taxon>
    </lineage>
</organism>
<dbReference type="Gene3D" id="2.120.10.30">
    <property type="entry name" value="TolB, C-terminal domain"/>
    <property type="match status" value="3"/>
</dbReference>
<dbReference type="AlphaFoldDB" id="A0A1T4LCW8"/>
<dbReference type="EMBL" id="FUXE01000003">
    <property type="protein sequence ID" value="SJZ52496.1"/>
    <property type="molecule type" value="Genomic_DNA"/>
</dbReference>
<dbReference type="GO" id="GO:0006508">
    <property type="term" value="P:proteolysis"/>
    <property type="evidence" value="ECO:0007669"/>
    <property type="project" value="UniProtKB-KW"/>
</dbReference>
<accession>A0A1T4LCW8</accession>
<dbReference type="SUPFAM" id="SSF53474">
    <property type="entry name" value="alpha/beta-Hydrolases"/>
    <property type="match status" value="1"/>
</dbReference>
<evidence type="ECO:0000313" key="12">
    <source>
        <dbReference type="EMBL" id="SJZ52496.1"/>
    </source>
</evidence>
<evidence type="ECO:0000256" key="5">
    <source>
        <dbReference type="ARBA" id="ARBA00022670"/>
    </source>
</evidence>
<dbReference type="GO" id="GO:0004177">
    <property type="term" value="F:aminopeptidase activity"/>
    <property type="evidence" value="ECO:0007669"/>
    <property type="project" value="UniProtKB-KW"/>
</dbReference>
<keyword evidence="7" id="KW-0574">Periplasm</keyword>
<dbReference type="Gene3D" id="3.40.50.1820">
    <property type="entry name" value="alpha/beta hydrolase"/>
    <property type="match status" value="1"/>
</dbReference>
<dbReference type="PANTHER" id="PTHR42776:SF13">
    <property type="entry name" value="DIPEPTIDYL-PEPTIDASE 5"/>
    <property type="match status" value="1"/>
</dbReference>
<keyword evidence="8" id="KW-0378">Hydrolase</keyword>
<dbReference type="PANTHER" id="PTHR42776">
    <property type="entry name" value="SERINE PEPTIDASE S9 FAMILY MEMBER"/>
    <property type="match status" value="1"/>
</dbReference>
<dbReference type="Pfam" id="PF00326">
    <property type="entry name" value="Peptidase_S9"/>
    <property type="match status" value="1"/>
</dbReference>
<dbReference type="GO" id="GO:0042597">
    <property type="term" value="C:periplasmic space"/>
    <property type="evidence" value="ECO:0007669"/>
    <property type="project" value="UniProtKB-SubCell"/>
</dbReference>
<gene>
    <name evidence="12" type="ORF">SAMN02745171_00365</name>
</gene>
<dbReference type="STRING" id="29524.SAMN02745171_00365"/>
<comment type="subcellular location">
    <subcellularLocation>
        <location evidence="1">Periplasm</location>
    </subcellularLocation>
</comment>
<dbReference type="GO" id="GO:0042277">
    <property type="term" value="F:peptide binding"/>
    <property type="evidence" value="ECO:0007669"/>
    <property type="project" value="UniProtKB-ARBA"/>
</dbReference>
<evidence type="ECO:0000256" key="1">
    <source>
        <dbReference type="ARBA" id="ARBA00004418"/>
    </source>
</evidence>
<dbReference type="InterPro" id="IPR001375">
    <property type="entry name" value="Peptidase_S9_cat"/>
</dbReference>
<keyword evidence="6" id="KW-0732">Signal</keyword>
<evidence type="ECO:0000313" key="13">
    <source>
        <dbReference type="Proteomes" id="UP000190121"/>
    </source>
</evidence>
<evidence type="ECO:0000256" key="10">
    <source>
        <dbReference type="ARBA" id="ARBA00070574"/>
    </source>
</evidence>
<keyword evidence="5" id="KW-0645">Protease</keyword>
<name>A0A1T4LCW8_9PORP</name>
<dbReference type="InterPro" id="IPR029058">
    <property type="entry name" value="AB_hydrolase_fold"/>
</dbReference>
<evidence type="ECO:0000256" key="6">
    <source>
        <dbReference type="ARBA" id="ARBA00022729"/>
    </source>
</evidence>
<evidence type="ECO:0000259" key="11">
    <source>
        <dbReference type="Pfam" id="PF00326"/>
    </source>
</evidence>
<protein>
    <recommendedName>
        <fullName evidence="10">Dipeptidyl-peptidase 5</fullName>
    </recommendedName>
</protein>
<dbReference type="GO" id="GO:0043171">
    <property type="term" value="P:peptide catabolic process"/>
    <property type="evidence" value="ECO:0007669"/>
    <property type="project" value="UniProtKB-ARBA"/>
</dbReference>
<dbReference type="InterPro" id="IPR011042">
    <property type="entry name" value="6-blade_b-propeller_TolB-like"/>
</dbReference>
<dbReference type="GO" id="GO:0008239">
    <property type="term" value="F:dipeptidyl-peptidase activity"/>
    <property type="evidence" value="ECO:0007669"/>
    <property type="project" value="UniProtKB-ARBA"/>
</dbReference>
<comment type="subunit">
    <text evidence="3">Homodimer.</text>
</comment>
<evidence type="ECO:0000256" key="2">
    <source>
        <dbReference type="ARBA" id="ARBA00010040"/>
    </source>
</evidence>
<proteinExistence type="inferred from homology"/>
<evidence type="ECO:0000256" key="7">
    <source>
        <dbReference type="ARBA" id="ARBA00022764"/>
    </source>
</evidence>
<dbReference type="Pfam" id="PF07676">
    <property type="entry name" value="PD40"/>
    <property type="match status" value="1"/>
</dbReference>
<dbReference type="FunFam" id="2.120.10.30:FF:000079">
    <property type="entry name" value="S9 family peptidase"/>
    <property type="match status" value="1"/>
</dbReference>
<evidence type="ECO:0000256" key="8">
    <source>
        <dbReference type="ARBA" id="ARBA00022801"/>
    </source>
</evidence>
<evidence type="ECO:0000256" key="4">
    <source>
        <dbReference type="ARBA" id="ARBA00022438"/>
    </source>
</evidence>
<dbReference type="InterPro" id="IPR011659">
    <property type="entry name" value="WD40"/>
</dbReference>
<dbReference type="SUPFAM" id="SSF82171">
    <property type="entry name" value="DPP6 N-terminal domain-like"/>
    <property type="match status" value="1"/>
</dbReference>
<sequence length="679" mass="77498">MLLPCFTGASHVAIAQKNNLEMIQSDKQQLTPEKLLTMARVGDFSLSSNGARVVYAVSFPDIKENKAKSKIFVMSSDGQQRQEIGEGYAPKWMDGDKRIAFMSTKEGAMQLYTMTPEGKEIKAVTNIEGGITGYLYSPDEKQLLYTADIKIQPEREKRHPDLDKATGVIITDLMYKHWDEWVTTIPHPFIALVGNTPITQGKDLLEGEPYEAPMKPHSDVTDIAFTPDGKGIAYACRKKTGLEYSISTNSDIYYYDIVSGKTRNLTEGMLGYDTHPTFSPDGKYIAWVSMERDGYESDLKRLFIMDVKTGKKTYLTEGFECDVESPVWSEDSRSIYFISCVKAETHLFEIPLKTRKIRRITEGQVDYKAFDLKKGTLIAARQSMLVPTDLYNVDLKNGKAQAITAENKSLLDRLGDVRCEKRWMTTTSNEQMLVWVVYPANFDPTKKYPSILYCQGGPQSTISQFWSYRWNPRIMAEHGYIVILPNRHGVPSFGKAWNEQISKDYGGQNMQDYLTAADEMKKEPFIDPNGMGCVGASYGGFSVYWLAGHHEKRFNCFIAHAGIFNIESQYFETEEKWFANWDMGGAPWEKDNAIAQRTFANSPHKFVDKWDTPILVIHGEYDFRILASQGMMAFDAARMRGIPTEMLLYPDETHWVVKPQNAILWQRTFFSWLDKWLKK</sequence>
<keyword evidence="4 12" id="KW-0031">Aminopeptidase</keyword>
<keyword evidence="9" id="KW-0720">Serine protease</keyword>
<feature type="domain" description="Peptidase S9 prolyl oligopeptidase catalytic" evidence="11">
    <location>
        <begin position="466"/>
        <end position="679"/>
    </location>
</feature>
<dbReference type="Proteomes" id="UP000190121">
    <property type="component" value="Unassembled WGS sequence"/>
</dbReference>
<dbReference type="GO" id="GO:0004252">
    <property type="term" value="F:serine-type endopeptidase activity"/>
    <property type="evidence" value="ECO:0007669"/>
    <property type="project" value="TreeGrafter"/>
</dbReference>
<comment type="similarity">
    <text evidence="2">Belongs to the peptidase S9C family.</text>
</comment>
<evidence type="ECO:0000256" key="3">
    <source>
        <dbReference type="ARBA" id="ARBA00011738"/>
    </source>
</evidence>
<keyword evidence="13" id="KW-1185">Reference proteome</keyword>
<dbReference type="FunFam" id="3.40.50.1820:FF:000028">
    <property type="entry name" value="S9 family peptidase"/>
    <property type="match status" value="1"/>
</dbReference>